<keyword evidence="4 8" id="KW-0812">Transmembrane</keyword>
<evidence type="ECO:0000256" key="7">
    <source>
        <dbReference type="ARBA" id="ARBA00023237"/>
    </source>
</evidence>
<sequence>MIKKSALALLVAAAVNAPSVWANSISGVVKNAQGAPVANAEINVIGAAARTVSDEQGRFTLTGVPVNQVELHISARRYGHANVELTVPSSGVNNVELVIQASTLEIIDVTASPLHASITESALPVSVLAGDRLKMQQAATLGDTLRKEVGVHSNFHGGVASSPIIRGLDGPRVLIMQNGLDAGDASRVGPDHSVATEASTATQIEVLRGPATLFYGSGAIGGVVNIVDERVPTSSTPRAEWLAELQSVDSAKLVAGSLVNGNDKYAVYLDGFWRDTINYKAPGDWQGELHAEHDEHADHDHGHEHDHEDEHAHDSAAARRIANTASTSKGFTVGGSRLLENGFVGLSYGRLDREYGIPGHSHGGGEEEVLADKQQDRLQLQSELFFTHPWIRQVNSRLAFTDYQHAEIENGDVGTVFKNKSHEARFEVLHQPFYHWKGGLSVHYKYSDFEAVGSEAFTPPSETTILALGWMTERHFGPVLVQLGARVEQVDLTAAQVRLPELPLHAHGGDAHEHDHDHDHSSGVEITRIFAVDNRYAPTSFSAGLVWDFAEGYNLGVSASRSERAPSAAELLSFGPHIGTRSYEIGSLFQLNADQDGFELNRNVFDMELSRNLDLTLRKFNGDFGFVLNAFYNRVDNYFYQRNTGLFAEFTHEHGEEEHDHSDDHQHDHDHDHGHSHSDELPVYLFANENVDLHGFEAQFVWQLSEPYRLTVQGDYIRARLRDGGELPRTPPLRLMTELAYQGNHFDADFSISRYFKQEKTAAFEDASAAYTLVDASVSYRFNLGAQDLVAYVKAQNLTDELALVHTSFLRDITPLPGRNFSVGIRGTF</sequence>
<dbReference type="EMBL" id="BMYR01000003">
    <property type="protein sequence ID" value="GGW54944.1"/>
    <property type="molecule type" value="Genomic_DNA"/>
</dbReference>
<dbReference type="InterPro" id="IPR036942">
    <property type="entry name" value="Beta-barrel_TonB_sf"/>
</dbReference>
<dbReference type="PROSITE" id="PS52016">
    <property type="entry name" value="TONB_DEPENDENT_REC_3"/>
    <property type="match status" value="1"/>
</dbReference>
<evidence type="ECO:0000256" key="1">
    <source>
        <dbReference type="ARBA" id="ARBA00004571"/>
    </source>
</evidence>
<dbReference type="InterPro" id="IPR008969">
    <property type="entry name" value="CarboxyPept-like_regulatory"/>
</dbReference>
<proteinExistence type="inferred from homology"/>
<protein>
    <recommendedName>
        <fullName evidence="16">TonB-dependent receptor</fullName>
    </recommendedName>
</protein>
<evidence type="ECO:0000256" key="6">
    <source>
        <dbReference type="ARBA" id="ARBA00023136"/>
    </source>
</evidence>
<feature type="region of interest" description="Disordered" evidence="10">
    <location>
        <begin position="654"/>
        <end position="677"/>
    </location>
</feature>
<dbReference type="PANTHER" id="PTHR30069">
    <property type="entry name" value="TONB-DEPENDENT OUTER MEMBRANE RECEPTOR"/>
    <property type="match status" value="1"/>
</dbReference>
<evidence type="ECO:0000256" key="9">
    <source>
        <dbReference type="RuleBase" id="RU003357"/>
    </source>
</evidence>
<comment type="similarity">
    <text evidence="8 9">Belongs to the TonB-dependent receptor family.</text>
</comment>
<feature type="signal peptide" evidence="11">
    <location>
        <begin position="1"/>
        <end position="22"/>
    </location>
</feature>
<dbReference type="Pfam" id="PF00593">
    <property type="entry name" value="TonB_dep_Rec_b-barrel"/>
    <property type="match status" value="1"/>
</dbReference>
<feature type="domain" description="TonB-dependent receptor plug" evidence="13">
    <location>
        <begin position="120"/>
        <end position="223"/>
    </location>
</feature>
<dbReference type="Gene3D" id="2.170.130.10">
    <property type="entry name" value="TonB-dependent receptor, plug domain"/>
    <property type="match status" value="1"/>
</dbReference>
<evidence type="ECO:0000256" key="5">
    <source>
        <dbReference type="ARBA" id="ARBA00023077"/>
    </source>
</evidence>
<keyword evidence="11" id="KW-0732">Signal</keyword>
<evidence type="ECO:0000259" key="13">
    <source>
        <dbReference type="Pfam" id="PF07715"/>
    </source>
</evidence>
<evidence type="ECO:0008006" key="16">
    <source>
        <dbReference type="Google" id="ProtNLM"/>
    </source>
</evidence>
<feature type="domain" description="TonB-dependent receptor-like beta-barrel" evidence="12">
    <location>
        <begin position="326"/>
        <end position="798"/>
    </location>
</feature>
<dbReference type="SUPFAM" id="SSF56935">
    <property type="entry name" value="Porins"/>
    <property type="match status" value="1"/>
</dbReference>
<evidence type="ECO:0000313" key="15">
    <source>
        <dbReference type="Proteomes" id="UP000634667"/>
    </source>
</evidence>
<dbReference type="SUPFAM" id="SSF49464">
    <property type="entry name" value="Carboxypeptidase regulatory domain-like"/>
    <property type="match status" value="1"/>
</dbReference>
<dbReference type="Proteomes" id="UP000634667">
    <property type="component" value="Unassembled WGS sequence"/>
</dbReference>
<keyword evidence="5 9" id="KW-0798">TonB box</keyword>
<organism evidence="14 15">
    <name type="scientific">Alishewanella tabrizica</name>
    <dbReference type="NCBI Taxonomy" id="671278"/>
    <lineage>
        <taxon>Bacteria</taxon>
        <taxon>Pseudomonadati</taxon>
        <taxon>Pseudomonadota</taxon>
        <taxon>Gammaproteobacteria</taxon>
        <taxon>Alteromonadales</taxon>
        <taxon>Alteromonadaceae</taxon>
        <taxon>Alishewanella</taxon>
    </lineage>
</organism>
<feature type="region of interest" description="Disordered" evidence="10">
    <location>
        <begin position="297"/>
        <end position="317"/>
    </location>
</feature>
<dbReference type="PANTHER" id="PTHR30069:SF40">
    <property type="entry name" value="TONB-DEPENDENT RECEPTOR NMB0964-RELATED"/>
    <property type="match status" value="1"/>
</dbReference>
<dbReference type="RefSeq" id="WP_189480900.1">
    <property type="nucleotide sequence ID" value="NZ_BMYR01000003.1"/>
</dbReference>
<reference evidence="15" key="1">
    <citation type="journal article" date="2019" name="Int. J. Syst. Evol. Microbiol.">
        <title>The Global Catalogue of Microorganisms (GCM) 10K type strain sequencing project: providing services to taxonomists for standard genome sequencing and annotation.</title>
        <authorList>
            <consortium name="The Broad Institute Genomics Platform"/>
            <consortium name="The Broad Institute Genome Sequencing Center for Infectious Disease"/>
            <person name="Wu L."/>
            <person name="Ma J."/>
        </authorList>
    </citation>
    <scope>NUCLEOTIDE SEQUENCE [LARGE SCALE GENOMIC DNA]</scope>
    <source>
        <strain evidence="15">KCTC 23723</strain>
    </source>
</reference>
<evidence type="ECO:0000313" key="14">
    <source>
        <dbReference type="EMBL" id="GGW54944.1"/>
    </source>
</evidence>
<keyword evidence="7 8" id="KW-0998">Cell outer membrane</keyword>
<dbReference type="Pfam" id="PF07715">
    <property type="entry name" value="Plug"/>
    <property type="match status" value="1"/>
</dbReference>
<evidence type="ECO:0000256" key="3">
    <source>
        <dbReference type="ARBA" id="ARBA00022452"/>
    </source>
</evidence>
<dbReference type="Gene3D" id="2.40.170.20">
    <property type="entry name" value="TonB-dependent receptor, beta-barrel domain"/>
    <property type="match status" value="1"/>
</dbReference>
<keyword evidence="15" id="KW-1185">Reference proteome</keyword>
<gene>
    <name evidence="14" type="ORF">GCM10008111_08670</name>
</gene>
<dbReference type="InterPro" id="IPR037066">
    <property type="entry name" value="Plug_dom_sf"/>
</dbReference>
<evidence type="ECO:0000256" key="8">
    <source>
        <dbReference type="PROSITE-ProRule" id="PRU01360"/>
    </source>
</evidence>
<name>A0ABQ2WGD5_9ALTE</name>
<dbReference type="InterPro" id="IPR012910">
    <property type="entry name" value="Plug_dom"/>
</dbReference>
<keyword evidence="6 8" id="KW-0472">Membrane</keyword>
<feature type="chain" id="PRO_5045944513" description="TonB-dependent receptor" evidence="11">
    <location>
        <begin position="23"/>
        <end position="829"/>
    </location>
</feature>
<dbReference type="InterPro" id="IPR000531">
    <property type="entry name" value="Beta-barrel_TonB"/>
</dbReference>
<evidence type="ECO:0000256" key="10">
    <source>
        <dbReference type="SAM" id="MobiDB-lite"/>
    </source>
</evidence>
<dbReference type="Gene3D" id="2.60.40.1120">
    <property type="entry name" value="Carboxypeptidase-like, regulatory domain"/>
    <property type="match status" value="1"/>
</dbReference>
<comment type="caution">
    <text evidence="14">The sequence shown here is derived from an EMBL/GenBank/DDBJ whole genome shotgun (WGS) entry which is preliminary data.</text>
</comment>
<dbReference type="Pfam" id="PF13620">
    <property type="entry name" value="CarboxypepD_reg"/>
    <property type="match status" value="1"/>
</dbReference>
<evidence type="ECO:0000256" key="2">
    <source>
        <dbReference type="ARBA" id="ARBA00022448"/>
    </source>
</evidence>
<accession>A0ABQ2WGD5</accession>
<evidence type="ECO:0000259" key="12">
    <source>
        <dbReference type="Pfam" id="PF00593"/>
    </source>
</evidence>
<keyword evidence="3 8" id="KW-1134">Transmembrane beta strand</keyword>
<comment type="subcellular location">
    <subcellularLocation>
        <location evidence="1 8">Cell outer membrane</location>
        <topology evidence="1 8">Multi-pass membrane protein</topology>
    </subcellularLocation>
</comment>
<evidence type="ECO:0000256" key="11">
    <source>
        <dbReference type="SAM" id="SignalP"/>
    </source>
</evidence>
<dbReference type="InterPro" id="IPR039426">
    <property type="entry name" value="TonB-dep_rcpt-like"/>
</dbReference>
<evidence type="ECO:0000256" key="4">
    <source>
        <dbReference type="ARBA" id="ARBA00022692"/>
    </source>
</evidence>
<keyword evidence="2 8" id="KW-0813">Transport</keyword>